<dbReference type="EMBL" id="SHMF01000006">
    <property type="protein sequence ID" value="TAA31771.1"/>
    <property type="molecule type" value="Genomic_DNA"/>
</dbReference>
<name>A0A4Q8LP64_9GAMM</name>
<evidence type="ECO:0000256" key="1">
    <source>
        <dbReference type="SAM" id="SignalP"/>
    </source>
</evidence>
<accession>A0A4Q8LP64</accession>
<feature type="chain" id="PRO_5020423457" description="DUF4097 domain-containing protein" evidence="1">
    <location>
        <begin position="19"/>
        <end position="297"/>
    </location>
</feature>
<evidence type="ECO:0000313" key="3">
    <source>
        <dbReference type="EMBL" id="TAA31771.1"/>
    </source>
</evidence>
<dbReference type="AlphaFoldDB" id="A0A4Q8LP64"/>
<keyword evidence="1" id="KW-0732">Signal</keyword>
<evidence type="ECO:0000259" key="2">
    <source>
        <dbReference type="Pfam" id="PF13349"/>
    </source>
</evidence>
<feature type="domain" description="DUF4097" evidence="2">
    <location>
        <begin position="42"/>
        <end position="216"/>
    </location>
</feature>
<organism evidence="3 4">
    <name type="scientific">Pseudoxanthomonas winnipegensis</name>
    <dbReference type="NCBI Taxonomy" id="2480810"/>
    <lineage>
        <taxon>Bacteria</taxon>
        <taxon>Pseudomonadati</taxon>
        <taxon>Pseudomonadota</taxon>
        <taxon>Gammaproteobacteria</taxon>
        <taxon>Lysobacterales</taxon>
        <taxon>Lysobacteraceae</taxon>
        <taxon>Pseudoxanthomonas</taxon>
    </lineage>
</organism>
<proteinExistence type="predicted"/>
<sequence>MRHLVFLSLLLGSAAAQAGTPINQTLPLDARGKVEVDNLKGRIQVRTWDRNEVQLRGTLGDGVEKLDVDADGGGSLDIKVRYPKDGGWGGKSSGPTDLQLTVPVRASLELHSVSADIDVSGVASDELSINSVSGEVRVAAAPREVSINTVSGSVTATVNSSQVDLQTVSGAVDLRGRLSGEVEVETVSGSIQVAVKEERLRELSTNSVSGSTRVSTALARNGKLSLSSVSGSVLLVAPKDLSAHVSGETFSGSLKATGAKIEKPEYGPGRSFDNRYGDGEGEITLETFSGDAELRLE</sequence>
<evidence type="ECO:0000313" key="4">
    <source>
        <dbReference type="Proteomes" id="UP000292087"/>
    </source>
</evidence>
<dbReference type="Proteomes" id="UP000292087">
    <property type="component" value="Unassembled WGS sequence"/>
</dbReference>
<feature type="signal peptide" evidence="1">
    <location>
        <begin position="1"/>
        <end position="18"/>
    </location>
</feature>
<dbReference type="InterPro" id="IPR025164">
    <property type="entry name" value="Toastrack_DUF4097"/>
</dbReference>
<protein>
    <recommendedName>
        <fullName evidence="2">DUF4097 domain-containing protein</fullName>
    </recommendedName>
</protein>
<comment type="caution">
    <text evidence="3">The sequence shown here is derived from an EMBL/GenBank/DDBJ whole genome shotgun (WGS) entry which is preliminary data.</text>
</comment>
<dbReference type="RefSeq" id="WP_130524900.1">
    <property type="nucleotide sequence ID" value="NZ_SHLZ01000007.1"/>
</dbReference>
<dbReference type="Pfam" id="PF13349">
    <property type="entry name" value="DUF4097"/>
    <property type="match status" value="1"/>
</dbReference>
<gene>
    <name evidence="3" type="ORF">EA656_18270</name>
</gene>
<reference evidence="3 4" key="1">
    <citation type="submission" date="2019-02" db="EMBL/GenBank/DDBJ databases">
        <title>WGS of Pseudoxanthomonas species novum from clinical isolates.</title>
        <authorList>
            <person name="Bernier A.-M."/>
            <person name="Bernard K."/>
            <person name="Vachon A."/>
        </authorList>
    </citation>
    <scope>NUCLEOTIDE SEQUENCE [LARGE SCALE GENOMIC DNA]</scope>
    <source>
        <strain evidence="3 4">NML140781</strain>
    </source>
</reference>